<evidence type="ECO:0000256" key="1">
    <source>
        <dbReference type="SAM" id="MobiDB-lite"/>
    </source>
</evidence>
<dbReference type="Proteomes" id="UP001215280">
    <property type="component" value="Unassembled WGS sequence"/>
</dbReference>
<comment type="caution">
    <text evidence="2">The sequence shown here is derived from an EMBL/GenBank/DDBJ whole genome shotgun (WGS) entry which is preliminary data.</text>
</comment>
<feature type="region of interest" description="Disordered" evidence="1">
    <location>
        <begin position="152"/>
        <end position="181"/>
    </location>
</feature>
<sequence length="181" mass="20125">MASKHKKNGVEVEVIQLKTKVGTFHFSTKGWDVPSSEEKGWDIPLEDKIVEGCPTSEANGWDVPPQKQNRVGCPTPEAKRVGHPTSEAKWGGTSPLSNKMGWDIPPQKQHRQNGVGCPTSAQKEVGHPTYLELANNDTVCKCTAMIRPNNYVDQQEPSEGQGRAHRYEDQQEHGRALQKVF</sequence>
<keyword evidence="3" id="KW-1185">Reference proteome</keyword>
<name>A0AAD7JR54_9AGAR</name>
<organism evidence="2 3">
    <name type="scientific">Mycena maculata</name>
    <dbReference type="NCBI Taxonomy" id="230809"/>
    <lineage>
        <taxon>Eukaryota</taxon>
        <taxon>Fungi</taxon>
        <taxon>Dikarya</taxon>
        <taxon>Basidiomycota</taxon>
        <taxon>Agaricomycotina</taxon>
        <taxon>Agaricomycetes</taxon>
        <taxon>Agaricomycetidae</taxon>
        <taxon>Agaricales</taxon>
        <taxon>Marasmiineae</taxon>
        <taxon>Mycenaceae</taxon>
        <taxon>Mycena</taxon>
    </lineage>
</organism>
<feature type="compositionally biased region" description="Basic and acidic residues" evidence="1">
    <location>
        <begin position="165"/>
        <end position="175"/>
    </location>
</feature>
<accession>A0AAD7JR54</accession>
<proteinExistence type="predicted"/>
<dbReference type="EMBL" id="JARJLG010000024">
    <property type="protein sequence ID" value="KAJ7770162.1"/>
    <property type="molecule type" value="Genomic_DNA"/>
</dbReference>
<evidence type="ECO:0000313" key="2">
    <source>
        <dbReference type="EMBL" id="KAJ7770162.1"/>
    </source>
</evidence>
<reference evidence="2" key="1">
    <citation type="submission" date="2023-03" db="EMBL/GenBank/DDBJ databases">
        <title>Massive genome expansion in bonnet fungi (Mycena s.s.) driven by repeated elements and novel gene families across ecological guilds.</title>
        <authorList>
            <consortium name="Lawrence Berkeley National Laboratory"/>
            <person name="Harder C.B."/>
            <person name="Miyauchi S."/>
            <person name="Viragh M."/>
            <person name="Kuo A."/>
            <person name="Thoen E."/>
            <person name="Andreopoulos B."/>
            <person name="Lu D."/>
            <person name="Skrede I."/>
            <person name="Drula E."/>
            <person name="Henrissat B."/>
            <person name="Morin E."/>
            <person name="Kohler A."/>
            <person name="Barry K."/>
            <person name="LaButti K."/>
            <person name="Morin E."/>
            <person name="Salamov A."/>
            <person name="Lipzen A."/>
            <person name="Mereny Z."/>
            <person name="Hegedus B."/>
            <person name="Baldrian P."/>
            <person name="Stursova M."/>
            <person name="Weitz H."/>
            <person name="Taylor A."/>
            <person name="Grigoriev I.V."/>
            <person name="Nagy L.G."/>
            <person name="Martin F."/>
            <person name="Kauserud H."/>
        </authorList>
    </citation>
    <scope>NUCLEOTIDE SEQUENCE</scope>
    <source>
        <strain evidence="2">CBHHK188m</strain>
    </source>
</reference>
<protein>
    <submittedName>
        <fullName evidence="2">Uncharacterized protein</fullName>
    </submittedName>
</protein>
<feature type="region of interest" description="Disordered" evidence="1">
    <location>
        <begin position="74"/>
        <end position="100"/>
    </location>
</feature>
<dbReference type="AlphaFoldDB" id="A0AAD7JR54"/>
<gene>
    <name evidence="2" type="ORF">DFH07DRAFT_768706</name>
</gene>
<evidence type="ECO:0000313" key="3">
    <source>
        <dbReference type="Proteomes" id="UP001215280"/>
    </source>
</evidence>